<keyword evidence="7" id="KW-0812">Transmembrane</keyword>
<keyword evidence="6" id="KW-0997">Cell inner membrane</keyword>
<keyword evidence="8" id="KW-0653">Protein transport</keyword>
<keyword evidence="4" id="KW-0813">Transport</keyword>
<gene>
    <name evidence="11" type="ORF">SAMN02745887_03692</name>
</gene>
<evidence type="ECO:0000256" key="1">
    <source>
        <dbReference type="ARBA" id="ARBA00004533"/>
    </source>
</evidence>
<accession>A0A1K2HS35</accession>
<dbReference type="InterPro" id="IPR022792">
    <property type="entry name" value="T2SS_protein-GspN"/>
</dbReference>
<evidence type="ECO:0000313" key="11">
    <source>
        <dbReference type="EMBL" id="SFZ79509.1"/>
    </source>
</evidence>
<keyword evidence="12" id="KW-1185">Reference proteome</keyword>
<protein>
    <recommendedName>
        <fullName evidence="3">Type II secretion system protein N</fullName>
    </recommendedName>
    <alternativeName>
        <fullName evidence="10">General secretion pathway protein N</fullName>
    </alternativeName>
</protein>
<keyword evidence="9" id="KW-0472">Membrane</keyword>
<evidence type="ECO:0000256" key="2">
    <source>
        <dbReference type="ARBA" id="ARBA00007208"/>
    </source>
</evidence>
<keyword evidence="5" id="KW-1003">Cell membrane</keyword>
<evidence type="ECO:0000256" key="4">
    <source>
        <dbReference type="ARBA" id="ARBA00022448"/>
    </source>
</evidence>
<dbReference type="EMBL" id="FPKR01000018">
    <property type="protein sequence ID" value="SFZ79509.1"/>
    <property type="molecule type" value="Genomic_DNA"/>
</dbReference>
<evidence type="ECO:0000256" key="5">
    <source>
        <dbReference type="ARBA" id="ARBA00022475"/>
    </source>
</evidence>
<dbReference type="OrthoDB" id="8558191at2"/>
<evidence type="ECO:0000256" key="8">
    <source>
        <dbReference type="ARBA" id="ARBA00022927"/>
    </source>
</evidence>
<dbReference type="Pfam" id="PF01203">
    <property type="entry name" value="T2SSN"/>
    <property type="match status" value="1"/>
</dbReference>
<evidence type="ECO:0000256" key="7">
    <source>
        <dbReference type="ARBA" id="ARBA00022692"/>
    </source>
</evidence>
<comment type="similarity">
    <text evidence="2">Belongs to the GSP N family.</text>
</comment>
<evidence type="ECO:0000256" key="10">
    <source>
        <dbReference type="ARBA" id="ARBA00030772"/>
    </source>
</evidence>
<dbReference type="RefSeq" id="WP_072430168.1">
    <property type="nucleotide sequence ID" value="NZ_FPKR01000018.1"/>
</dbReference>
<name>A0A1K2HS35_9NEIS</name>
<reference evidence="11 12" key="1">
    <citation type="submission" date="2016-11" db="EMBL/GenBank/DDBJ databases">
        <authorList>
            <person name="Jaros S."/>
            <person name="Januszkiewicz K."/>
            <person name="Wedrychowicz H."/>
        </authorList>
    </citation>
    <scope>NUCLEOTIDE SEQUENCE [LARGE SCALE GENOMIC DNA]</scope>
    <source>
        <strain evidence="11 12">DSM 18899</strain>
    </source>
</reference>
<proteinExistence type="inferred from homology"/>
<evidence type="ECO:0000256" key="6">
    <source>
        <dbReference type="ARBA" id="ARBA00022519"/>
    </source>
</evidence>
<dbReference type="GO" id="GO:0005886">
    <property type="term" value="C:plasma membrane"/>
    <property type="evidence" value="ECO:0007669"/>
    <property type="project" value="UniProtKB-SubCell"/>
</dbReference>
<evidence type="ECO:0000256" key="3">
    <source>
        <dbReference type="ARBA" id="ARBA00021563"/>
    </source>
</evidence>
<organism evidence="11 12">
    <name type="scientific">Chitinimonas taiwanensis DSM 18899</name>
    <dbReference type="NCBI Taxonomy" id="1121279"/>
    <lineage>
        <taxon>Bacteria</taxon>
        <taxon>Pseudomonadati</taxon>
        <taxon>Pseudomonadota</taxon>
        <taxon>Betaproteobacteria</taxon>
        <taxon>Neisseriales</taxon>
        <taxon>Chitinibacteraceae</taxon>
        <taxon>Chitinimonas</taxon>
    </lineage>
</organism>
<dbReference type="AlphaFoldDB" id="A0A1K2HS35"/>
<evidence type="ECO:0000256" key="9">
    <source>
        <dbReference type="ARBA" id="ARBA00023136"/>
    </source>
</evidence>
<sequence length="246" mass="26124">MKRLSWPWWLALVLLIIVFALIRLPASMVGSVISAQSAGKFSLAGAQGSIWQGSAQPVLDGEALAEQLSWQWRPKDLLQARLGYDIRLDAGQAALSLGLGEISLRQFDLALAAAPLFKLSEKTRNYGLSGQLRLSGQEIHLRGGKPEGQLSLDWLGAGSSLAPAVRPLGDYRLNALPAGSGWQLQLSTLSGQLQLNGNGNWQAAQGLQAEVALQAAPGAASALAPFLSQVGAGAPEAERRLRFSLR</sequence>
<dbReference type="GO" id="GO:0015628">
    <property type="term" value="P:protein secretion by the type II secretion system"/>
    <property type="evidence" value="ECO:0007669"/>
    <property type="project" value="InterPro"/>
</dbReference>
<dbReference type="STRING" id="1121279.SAMN02745887_03692"/>
<dbReference type="Proteomes" id="UP000186513">
    <property type="component" value="Unassembled WGS sequence"/>
</dbReference>
<dbReference type="GO" id="GO:0015627">
    <property type="term" value="C:type II protein secretion system complex"/>
    <property type="evidence" value="ECO:0007669"/>
    <property type="project" value="InterPro"/>
</dbReference>
<comment type="subcellular location">
    <subcellularLocation>
        <location evidence="1">Cell inner membrane</location>
    </subcellularLocation>
</comment>
<evidence type="ECO:0000313" key="12">
    <source>
        <dbReference type="Proteomes" id="UP000186513"/>
    </source>
</evidence>